<dbReference type="Proteomes" id="UP000035027">
    <property type="component" value="Chromosome"/>
</dbReference>
<dbReference type="PANTHER" id="PTHR20919:SF0">
    <property type="entry name" value="HOMOSERINE O-SUCCINYLTRANSFERASE"/>
    <property type="match status" value="1"/>
</dbReference>
<feature type="active site" description="Proton acceptor" evidence="4">
    <location>
        <position position="207"/>
    </location>
</feature>
<feature type="binding site" evidence="4">
    <location>
        <position position="136"/>
    </location>
    <ligand>
        <name>substrate</name>
    </ligand>
</feature>
<comment type="function">
    <text evidence="4">Transfers an acetyl group from acetyl-CoA to L-serine, forming acetyl-L-serine.</text>
</comment>
<comment type="similarity">
    <text evidence="4">Belongs to the MetA family.</text>
</comment>
<evidence type="ECO:0000256" key="4">
    <source>
        <dbReference type="HAMAP-Rule" id="MF_00295"/>
    </source>
</evidence>
<feature type="site" description="Important for acyl-CoA specificity" evidence="4">
    <location>
        <position position="84"/>
    </location>
</feature>
<dbReference type="GO" id="GO:0009001">
    <property type="term" value="F:serine O-acetyltransferase activity"/>
    <property type="evidence" value="ECO:0007669"/>
    <property type="project" value="UniProtKB-UniRule"/>
</dbReference>
<name>A0A0F7PVK7_9LACO</name>
<evidence type="ECO:0000313" key="6">
    <source>
        <dbReference type="EMBL" id="AKI05187.1"/>
    </source>
</evidence>
<feature type="active site" evidence="4">
    <location>
        <position position="209"/>
    </location>
</feature>
<evidence type="ECO:0000256" key="3">
    <source>
        <dbReference type="ARBA" id="ARBA00023315"/>
    </source>
</evidence>
<dbReference type="EC" id="2.3.1.30" evidence="4"/>
<organism evidence="6 7">
    <name type="scientific">Ligilactobacillus salivarius str. Ren</name>
    <dbReference type="NCBI Taxonomy" id="1194971"/>
    <lineage>
        <taxon>Bacteria</taxon>
        <taxon>Bacillati</taxon>
        <taxon>Bacillota</taxon>
        <taxon>Bacilli</taxon>
        <taxon>Lactobacillales</taxon>
        <taxon>Lactobacillaceae</taxon>
        <taxon>Ligilactobacillus</taxon>
    </lineage>
</organism>
<dbReference type="Gene3D" id="3.40.50.880">
    <property type="match status" value="1"/>
</dbReference>
<dbReference type="CDD" id="cd03131">
    <property type="entry name" value="GATase1_HTS"/>
    <property type="match status" value="1"/>
</dbReference>
<accession>A0A0F7PVK7</accession>
<keyword evidence="4" id="KW-0963">Cytoplasm</keyword>
<dbReference type="GO" id="GO:0008899">
    <property type="term" value="F:homoserine O-succinyltransferase activity"/>
    <property type="evidence" value="ECO:0007669"/>
    <property type="project" value="TreeGrafter"/>
</dbReference>
<dbReference type="GO" id="GO:0005737">
    <property type="term" value="C:cytoplasm"/>
    <property type="evidence" value="ECO:0007669"/>
    <property type="project" value="UniProtKB-SubCell"/>
</dbReference>
<dbReference type="Pfam" id="PF04204">
    <property type="entry name" value="HTS"/>
    <property type="match status" value="1"/>
</dbReference>
<feature type="site" description="Important for substrate specificity" evidence="4">
    <location>
        <position position="164"/>
    </location>
</feature>
<dbReference type="PIRSF" id="PIRSF000450">
    <property type="entry name" value="H_ser_succinyltr"/>
    <property type="match status" value="1"/>
</dbReference>
<evidence type="ECO:0000256" key="2">
    <source>
        <dbReference type="ARBA" id="ARBA00022679"/>
    </source>
</evidence>
<comment type="caution">
    <text evidence="4">Lacks conserved residue(s) required for the propagation of feature annotation.</text>
</comment>
<comment type="catalytic activity">
    <reaction evidence="4">
        <text>L-serine + acetyl-CoA = O-acetyl-L-serine + CoA</text>
        <dbReference type="Rhea" id="RHEA:24560"/>
        <dbReference type="ChEBI" id="CHEBI:33384"/>
        <dbReference type="ChEBI" id="CHEBI:57287"/>
        <dbReference type="ChEBI" id="CHEBI:57288"/>
        <dbReference type="ChEBI" id="CHEBI:58340"/>
        <dbReference type="EC" id="2.3.1.30"/>
    </reaction>
</comment>
<dbReference type="SUPFAM" id="SSF52317">
    <property type="entry name" value="Class I glutamine amidotransferase-like"/>
    <property type="match status" value="1"/>
</dbReference>
<dbReference type="InterPro" id="IPR033752">
    <property type="entry name" value="MetA_family"/>
</dbReference>
<feature type="binding site" evidence="4">
    <location>
        <position position="221"/>
    </location>
    <ligand>
        <name>substrate</name>
    </ligand>
</feature>
<keyword evidence="3 4" id="KW-0012">Acyltransferase</keyword>
<dbReference type="AlphaFoldDB" id="A0A0F7PVK7"/>
<keyword evidence="1 4" id="KW-0028">Amino-acid biosynthesis</keyword>
<comment type="pathway">
    <text evidence="4">Amino-acid biosynthesis; L-cysteine biosynthesis; L-cysteine from L-serine: step 1/2.</text>
</comment>
<dbReference type="HAMAP" id="MF_00295">
    <property type="entry name" value="MetA_acyltransf"/>
    <property type="match status" value="1"/>
</dbReference>
<evidence type="ECO:0000256" key="5">
    <source>
        <dbReference type="PIRSR" id="PIRSR000450-1"/>
    </source>
</evidence>
<dbReference type="EMBL" id="CP011403">
    <property type="protein sequence ID" value="AKI05187.1"/>
    <property type="molecule type" value="Genomic_DNA"/>
</dbReference>
<dbReference type="PANTHER" id="PTHR20919">
    <property type="entry name" value="HOMOSERINE O-SUCCINYLTRANSFERASE"/>
    <property type="match status" value="1"/>
</dbReference>
<gene>
    <name evidence="6" type="ORF">LsR_01645</name>
</gene>
<protein>
    <recommendedName>
        <fullName evidence="4">Serine O-acetyltransferase</fullName>
        <shortName evidence="4">SAT</shortName>
        <ecNumber evidence="4">2.3.1.30</ecNumber>
    </recommendedName>
</protein>
<dbReference type="GO" id="GO:0006535">
    <property type="term" value="P:cysteine biosynthetic process from serine"/>
    <property type="evidence" value="ECO:0007669"/>
    <property type="project" value="UniProtKB-UniRule"/>
</dbReference>
<evidence type="ECO:0000256" key="1">
    <source>
        <dbReference type="ARBA" id="ARBA00022605"/>
    </source>
</evidence>
<dbReference type="PATRIC" id="fig|1194971.3.peg.1652"/>
<proteinExistence type="inferred from homology"/>
<sequence length="271" mass="31319">MERMSRQPLKIGILNLMHDKEDTQKRFSRVLRDTGENLEITYFYPVNHYKNREVPELVAKISQPLDLELVRQMDAFIITGAPLEKLPFSDITYLDELQGLMDTLEKQNISQLYVCWGGMVALNYFYGIHKEMLDAKLFGIYPQKITNQSNLLKGLTNGFLAPHARYAEMNKDDILSSKDLIINAYSSTGHLFLVSAKNKPQHFLFSHLEYGPNAFIKEYHRELNARGGDAVGLAKPTGYFKDDNNMSQPQFTWENTQKKFFKNWITAITNH</sequence>
<dbReference type="InterPro" id="IPR029062">
    <property type="entry name" value="Class_I_gatase-like"/>
</dbReference>
<reference evidence="6 7" key="1">
    <citation type="submission" date="2015-05" db="EMBL/GenBank/DDBJ databases">
        <title>Complete genome sequence of Lactobacillus salivarius Ren, a probiotic strain with antitumor activity.</title>
        <authorList>
            <person name="Sun E."/>
            <person name="Zhao L."/>
            <person name="Liu S."/>
            <person name="Zhang M."/>
            <person name="Guo H."/>
            <person name="Ren F."/>
        </authorList>
    </citation>
    <scope>NUCLEOTIDE SEQUENCE [LARGE SCALE GENOMIC DNA]</scope>
    <source>
        <strain evidence="6 7">Ren</strain>
    </source>
</reference>
<feature type="active site" description="Acyl-thioester intermediate" evidence="4 5">
    <location>
        <position position="115"/>
    </location>
</feature>
<keyword evidence="2 4" id="KW-0808">Transferase</keyword>
<evidence type="ECO:0000313" key="7">
    <source>
        <dbReference type="Proteomes" id="UP000035027"/>
    </source>
</evidence>
<dbReference type="UniPathway" id="UPA00136">
    <property type="reaction ID" value="UER00199"/>
</dbReference>
<keyword evidence="4" id="KW-0198">Cysteine biosynthesis</keyword>
<comment type="subcellular location">
    <subcellularLocation>
        <location evidence="4">Cytoplasm</location>
    </subcellularLocation>
</comment>